<reference evidence="4 5" key="1">
    <citation type="submission" date="2015-10" db="EMBL/GenBank/DDBJ databases">
        <title>Candidatus Desulfofervidus auxilii, a hydrogenotrophic sulfate-reducing bacterium involved in the thermophilic anaerobic oxidation of methane.</title>
        <authorList>
            <person name="Krukenberg V."/>
            <person name="Richter M."/>
            <person name="Wegener G."/>
        </authorList>
    </citation>
    <scope>NUCLEOTIDE SEQUENCE [LARGE SCALE GENOMIC DNA]</scope>
    <source>
        <strain evidence="4 5">HS1</strain>
    </source>
</reference>
<keyword evidence="5" id="KW-1185">Reference proteome</keyword>
<keyword evidence="1" id="KW-1133">Transmembrane helix</keyword>
<evidence type="ECO:0000259" key="3">
    <source>
        <dbReference type="Pfam" id="PF21436"/>
    </source>
</evidence>
<feature type="transmembrane region" description="Helical" evidence="1">
    <location>
        <begin position="365"/>
        <end position="383"/>
    </location>
</feature>
<dbReference type="AlphaFoldDB" id="A0A7U4TGG0"/>
<evidence type="ECO:0000313" key="5">
    <source>
        <dbReference type="Proteomes" id="UP000070560"/>
    </source>
</evidence>
<dbReference type="OrthoDB" id="9796223at2"/>
<dbReference type="InterPro" id="IPR048999">
    <property type="entry name" value="STT3-PglB_core"/>
</dbReference>
<dbReference type="GO" id="GO:0004579">
    <property type="term" value="F:dolichyl-diphosphooligosaccharide-protein glycotransferase activity"/>
    <property type="evidence" value="ECO:0007669"/>
    <property type="project" value="UniProtKB-EC"/>
</dbReference>
<gene>
    <name evidence="4" type="ORF">HS1_000800</name>
</gene>
<dbReference type="Proteomes" id="UP000070560">
    <property type="component" value="Chromosome"/>
</dbReference>
<dbReference type="UniPathway" id="UPA00378"/>
<keyword evidence="1" id="KW-0472">Membrane</keyword>
<dbReference type="Pfam" id="PF21436">
    <property type="entry name" value="STT3-PglB_core"/>
    <property type="match status" value="1"/>
</dbReference>
<dbReference type="Pfam" id="PF02516">
    <property type="entry name" value="STT3"/>
    <property type="match status" value="1"/>
</dbReference>
<feature type="transmembrane region" description="Helical" evidence="1">
    <location>
        <begin position="290"/>
        <end position="311"/>
    </location>
</feature>
<feature type="transmembrane region" description="Helical" evidence="1">
    <location>
        <begin position="185"/>
        <end position="202"/>
    </location>
</feature>
<feature type="transmembrane region" description="Helical" evidence="1">
    <location>
        <begin position="162"/>
        <end position="178"/>
    </location>
</feature>
<feature type="transmembrane region" description="Helical" evidence="1">
    <location>
        <begin position="232"/>
        <end position="250"/>
    </location>
</feature>
<dbReference type="KEGG" id="daw:HS1_000800"/>
<keyword evidence="1" id="KW-0812">Transmembrane</keyword>
<name>A0A7U4TGG0_DESA2</name>
<dbReference type="EMBL" id="CP013015">
    <property type="protein sequence ID" value="AMM40604.1"/>
    <property type="molecule type" value="Genomic_DNA"/>
</dbReference>
<evidence type="ECO:0000256" key="1">
    <source>
        <dbReference type="SAM" id="Phobius"/>
    </source>
</evidence>
<dbReference type="Gene3D" id="3.40.1380.40">
    <property type="match status" value="1"/>
</dbReference>
<sequence length="674" mass="79302">MKKENIKTGFKFAGIFLVIFLALGIRFKDGPQWQKYKNFFFYQNHPNLLGLDSYYYLRLAKELKTGTYKPIDEKRCLPELAHRPKPPPLISVLTAGLAHFFPLPWVAFFLSSLLSCIIIIPYFLWGRQLGNYLTGFMAASLGVSSFFYYYRTQLGWFDTDCLNVFFILIIPYFFYCYYENVNKKRYLYLFLTLIFSMLFCWWWMPAKYIIVFLLGLPFLASVFFYKQKKSTIYLKIIFVCVLSFIFLLKYHQGLSNLFKFIAKEPQGAFPNIAASISELRQPTWSKLGKLITGNLFGFFVGIIGILSLWRFRPRQMSFLVVPLGIGLLCFFSKRFCLFFIPFISLGIAYICWSLGKEIKERGNTFFSYIFMAFLFLLVLFSNLKADFSYKPYPKYPSFMAQGLSKIKHTASKDAAIWCWWDIGYLSQYWSNRGTFIDGGGQKPQRTYFTAFPLTTTNQRLASQWIKFFLIQGETGFNRLKKKFGTKKAINILKTVLSVSKEQARSYLEKYNLGQSWLNFFFPQKNREVYLVLDRSLIDKAYWWYYFGTWDIKTRKGDHACIQKIPQAQFKGPFLMGKECKINLITGMGKWQEHSFNLKALVIINLKKKIIQKRSYGHTQGFILEIAQPYNEAFLVTERFYHSLFNRLFILNLPSAHFVNIYNALHAFQVWKVRF</sequence>
<dbReference type="RefSeq" id="WP_066061264.1">
    <property type="nucleotide sequence ID" value="NZ_CP013015.1"/>
</dbReference>
<evidence type="ECO:0000259" key="2">
    <source>
        <dbReference type="Pfam" id="PF02516"/>
    </source>
</evidence>
<keyword evidence="4" id="KW-0808">Transferase</keyword>
<evidence type="ECO:0000313" key="4">
    <source>
        <dbReference type="EMBL" id="AMM40604.1"/>
    </source>
</evidence>
<feature type="transmembrane region" description="Helical" evidence="1">
    <location>
        <begin position="105"/>
        <end position="125"/>
    </location>
</feature>
<feature type="domain" description="STT3/PglB/AglB core" evidence="3">
    <location>
        <begin position="415"/>
        <end position="553"/>
    </location>
</feature>
<feature type="transmembrane region" description="Helical" evidence="1">
    <location>
        <begin position="132"/>
        <end position="150"/>
    </location>
</feature>
<dbReference type="EC" id="2.4.99.18" evidence="4"/>
<accession>A0A7U4TGG0</accession>
<feature type="domain" description="Oligosaccharyl transferase STT3 N-terminal" evidence="2">
    <location>
        <begin position="47"/>
        <end position="309"/>
    </location>
</feature>
<proteinExistence type="predicted"/>
<dbReference type="GO" id="GO:0016020">
    <property type="term" value="C:membrane"/>
    <property type="evidence" value="ECO:0007669"/>
    <property type="project" value="InterPro"/>
</dbReference>
<protein>
    <submittedName>
        <fullName evidence="4">Oligosaccharyl transferase STT3 subunit</fullName>
        <ecNumber evidence="4">2.4.99.18</ecNumber>
    </submittedName>
</protein>
<keyword evidence="4" id="KW-0328">Glycosyltransferase</keyword>
<organism evidence="4 5">
    <name type="scientific">Desulfofervidus auxilii</name>
    <dbReference type="NCBI Taxonomy" id="1621989"/>
    <lineage>
        <taxon>Bacteria</taxon>
        <taxon>Pseudomonadati</taxon>
        <taxon>Thermodesulfobacteriota</taxon>
        <taxon>Candidatus Desulfofervidia</taxon>
        <taxon>Candidatus Desulfofervidales</taxon>
        <taxon>Candidatus Desulfofervidaceae</taxon>
        <taxon>Candidatus Desulfofervidus</taxon>
    </lineage>
</organism>
<feature type="transmembrane region" description="Helical" evidence="1">
    <location>
        <begin position="208"/>
        <end position="225"/>
    </location>
</feature>
<dbReference type="InterPro" id="IPR048307">
    <property type="entry name" value="STT3_N"/>
</dbReference>